<keyword evidence="2" id="KW-0812">Transmembrane</keyword>
<dbReference type="PANTHER" id="PTHR10984:SF25">
    <property type="entry name" value="ENDOPLASMIC RETICULUM-GOLGI INTERMEDIATE COMPARTMENT PROTEIN 3"/>
    <property type="match status" value="1"/>
</dbReference>
<dbReference type="GO" id="GO:0006888">
    <property type="term" value="P:endoplasmic reticulum to Golgi vesicle-mediated transport"/>
    <property type="evidence" value="ECO:0007669"/>
    <property type="project" value="TreeGrafter"/>
</dbReference>
<dbReference type="InterPro" id="IPR012936">
    <property type="entry name" value="Erv_C"/>
</dbReference>
<evidence type="ECO:0000256" key="2">
    <source>
        <dbReference type="SAM" id="Phobius"/>
    </source>
</evidence>
<organism evidence="4">
    <name type="scientific">Lichtheimia ramosa</name>
    <dbReference type="NCBI Taxonomy" id="688394"/>
    <lineage>
        <taxon>Eukaryota</taxon>
        <taxon>Fungi</taxon>
        <taxon>Fungi incertae sedis</taxon>
        <taxon>Mucoromycota</taxon>
        <taxon>Mucoromycotina</taxon>
        <taxon>Mucoromycetes</taxon>
        <taxon>Mucorales</taxon>
        <taxon>Lichtheimiaceae</taxon>
        <taxon>Lichtheimia</taxon>
    </lineage>
</organism>
<dbReference type="GO" id="GO:0000139">
    <property type="term" value="C:Golgi membrane"/>
    <property type="evidence" value="ECO:0007669"/>
    <property type="project" value="TreeGrafter"/>
</dbReference>
<reference evidence="4" key="1">
    <citation type="journal article" date="2014" name="Genome Announc.">
        <title>De novo whole-genome sequence and genome annotation of Lichtheimia ramosa.</title>
        <authorList>
            <person name="Linde J."/>
            <person name="Schwartze V."/>
            <person name="Binder U."/>
            <person name="Lass-Florl C."/>
            <person name="Voigt K."/>
            <person name="Horn F."/>
        </authorList>
    </citation>
    <scope>NUCLEOTIDE SEQUENCE</scope>
    <source>
        <strain evidence="4">JMRC FSU:6197</strain>
    </source>
</reference>
<dbReference type="OrthoDB" id="270930at2759"/>
<evidence type="ECO:0000313" key="4">
    <source>
        <dbReference type="EMBL" id="CDS03856.1"/>
    </source>
</evidence>
<dbReference type="GO" id="GO:0005789">
    <property type="term" value="C:endoplasmic reticulum membrane"/>
    <property type="evidence" value="ECO:0007669"/>
    <property type="project" value="TreeGrafter"/>
</dbReference>
<dbReference type="AlphaFoldDB" id="A0A077WA03"/>
<name>A0A077WA03_9FUNG</name>
<sequence length="109" mass="12438">MYQYFVKIVPAEINYLGGKSIHTYQYSVSRQERDLQMQANNGLPGVFINMDFSPMLVIYSETRPTFASFLTGVCAILGGFFTVASLIDSIIIEHRFIESVSWVKQCRIE</sequence>
<evidence type="ECO:0000256" key="1">
    <source>
        <dbReference type="ARBA" id="ARBA00005648"/>
    </source>
</evidence>
<evidence type="ECO:0000259" key="3">
    <source>
        <dbReference type="Pfam" id="PF07970"/>
    </source>
</evidence>
<dbReference type="EMBL" id="LK023314">
    <property type="protein sequence ID" value="CDS03856.1"/>
    <property type="molecule type" value="Genomic_DNA"/>
</dbReference>
<gene>
    <name evidence="4" type="ORF">LRAMOSA06811</name>
</gene>
<dbReference type="GO" id="GO:0006890">
    <property type="term" value="P:retrograde vesicle-mediated transport, Golgi to endoplasmic reticulum"/>
    <property type="evidence" value="ECO:0007669"/>
    <property type="project" value="TreeGrafter"/>
</dbReference>
<comment type="similarity">
    <text evidence="1">Belongs to the ERGIC family.</text>
</comment>
<accession>A0A077WA03</accession>
<feature type="domain" description="Endoplasmic reticulum vesicle transporter C-terminal" evidence="3">
    <location>
        <begin position="1"/>
        <end position="88"/>
    </location>
</feature>
<dbReference type="Pfam" id="PF07970">
    <property type="entry name" value="COPIIcoated_ERV"/>
    <property type="match status" value="1"/>
</dbReference>
<keyword evidence="2" id="KW-0472">Membrane</keyword>
<dbReference type="InterPro" id="IPR045888">
    <property type="entry name" value="Erv"/>
</dbReference>
<dbReference type="GO" id="GO:0030134">
    <property type="term" value="C:COPII-coated ER to Golgi transport vesicle"/>
    <property type="evidence" value="ECO:0007669"/>
    <property type="project" value="TreeGrafter"/>
</dbReference>
<proteinExistence type="inferred from homology"/>
<keyword evidence="2" id="KW-1133">Transmembrane helix</keyword>
<protein>
    <recommendedName>
        <fullName evidence="3">Endoplasmic reticulum vesicle transporter C-terminal domain-containing protein</fullName>
    </recommendedName>
</protein>
<dbReference type="PANTHER" id="PTHR10984">
    <property type="entry name" value="ENDOPLASMIC RETICULUM-GOLGI INTERMEDIATE COMPARTMENT PROTEIN"/>
    <property type="match status" value="1"/>
</dbReference>
<feature type="transmembrane region" description="Helical" evidence="2">
    <location>
        <begin position="66"/>
        <end position="87"/>
    </location>
</feature>